<keyword evidence="3" id="KW-1185">Reference proteome</keyword>
<dbReference type="EMBL" id="CP002606">
    <property type="protein sequence ID" value="AEA33626.1"/>
    <property type="molecule type" value="Genomic_DNA"/>
</dbReference>
<dbReference type="STRING" id="760142.Hipma_0656"/>
<feature type="transmembrane region" description="Helical" evidence="1">
    <location>
        <begin position="26"/>
        <end position="46"/>
    </location>
</feature>
<keyword evidence="1" id="KW-1133">Transmembrane helix</keyword>
<gene>
    <name evidence="2" type="ordered locus">Hipma_0656</name>
</gene>
<dbReference type="Proteomes" id="UP000008139">
    <property type="component" value="Chromosome"/>
</dbReference>
<reference evidence="2 3" key="1">
    <citation type="journal article" date="2011" name="Stand. Genomic Sci.">
        <title>Complete genome sequence of the thermophilic sulfur-reducer Hippea maritima type strain (MH(2)).</title>
        <authorList>
            <person name="Huntemann M."/>
            <person name="Lu M."/>
            <person name="Nolan M."/>
            <person name="Lapidus A."/>
            <person name="Lucas S."/>
            <person name="Hammon N."/>
            <person name="Deshpande S."/>
            <person name="Cheng J.F."/>
            <person name="Tapia R."/>
            <person name="Han C."/>
            <person name="Goodwin L."/>
            <person name="Pitluck S."/>
            <person name="Liolios K."/>
            <person name="Pagani I."/>
            <person name="Ivanova N."/>
            <person name="Ovchinikova G."/>
            <person name="Pati A."/>
            <person name="Chen A."/>
            <person name="Palaniappan K."/>
            <person name="Land M."/>
            <person name="Hauser L."/>
            <person name="Jeffries C.D."/>
            <person name="Detter J.C."/>
            <person name="Brambilla E.M."/>
            <person name="Rohde M."/>
            <person name="Spring S."/>
            <person name="Goker M."/>
            <person name="Woyke T."/>
            <person name="Bristow J."/>
            <person name="Eisen J.A."/>
            <person name="Markowitz V."/>
            <person name="Hugenholtz P."/>
            <person name="Kyrpides N.C."/>
            <person name="Klenk H.P."/>
            <person name="Mavromatis K."/>
        </authorList>
    </citation>
    <scope>NUCLEOTIDE SEQUENCE [LARGE SCALE GENOMIC DNA]</scope>
    <source>
        <strain evidence="3">ATCC 700847 / DSM 10411 / MH2</strain>
    </source>
</reference>
<keyword evidence="1" id="KW-0472">Membrane</keyword>
<keyword evidence="1" id="KW-0812">Transmembrane</keyword>
<proteinExistence type="predicted"/>
<evidence type="ECO:0000313" key="2">
    <source>
        <dbReference type="EMBL" id="AEA33626.1"/>
    </source>
</evidence>
<protein>
    <submittedName>
        <fullName evidence="2">Uncharacterized protein</fullName>
    </submittedName>
</protein>
<organism evidence="2 3">
    <name type="scientific">Hippea maritima (strain ATCC 700847 / DSM 10411 / MH2)</name>
    <dbReference type="NCBI Taxonomy" id="760142"/>
    <lineage>
        <taxon>Bacteria</taxon>
        <taxon>Pseudomonadati</taxon>
        <taxon>Campylobacterota</taxon>
        <taxon>Desulfurellia</taxon>
        <taxon>Desulfurellales</taxon>
        <taxon>Hippeaceae</taxon>
        <taxon>Hippea</taxon>
    </lineage>
</organism>
<evidence type="ECO:0000256" key="1">
    <source>
        <dbReference type="SAM" id="Phobius"/>
    </source>
</evidence>
<sequence length="47" mass="5473">MMKIMDYGDVNARLEKKNEEMIFKDILAEIIGAFVLGLFVIFTLMIF</sequence>
<dbReference type="HOGENOM" id="CLU_3168926_0_0_7"/>
<reference evidence="3" key="2">
    <citation type="submission" date="2011-03" db="EMBL/GenBank/DDBJ databases">
        <title>The complete genome of Hippea maritima DSM 10411.</title>
        <authorList>
            <consortium name="US DOE Joint Genome Institute (JGI-PGF)"/>
            <person name="Lucas S."/>
            <person name="Copeland A."/>
            <person name="Lapidus A."/>
            <person name="Bruce D."/>
            <person name="Goodwin L."/>
            <person name="Pitluck S."/>
            <person name="Peters L."/>
            <person name="Kyrpides N."/>
            <person name="Mavromatis K."/>
            <person name="Pagani I."/>
            <person name="Ivanova N."/>
            <person name="Mikhailova N."/>
            <person name="Lu M."/>
            <person name="Detter J.C."/>
            <person name="Tapia R."/>
            <person name="Han C."/>
            <person name="Land M."/>
            <person name="Hauser L."/>
            <person name="Markowitz V."/>
            <person name="Cheng J.-F."/>
            <person name="Hugenholtz P."/>
            <person name="Woyke T."/>
            <person name="Wu D."/>
            <person name="Spring S."/>
            <person name="Schroeder M."/>
            <person name="Brambilla E."/>
            <person name="Klenk H.-P."/>
            <person name="Eisen J.A."/>
        </authorList>
    </citation>
    <scope>NUCLEOTIDE SEQUENCE [LARGE SCALE GENOMIC DNA]</scope>
    <source>
        <strain evidence="3">ATCC 700847 / DSM 10411 / MH2</strain>
    </source>
</reference>
<dbReference type="InParanoid" id="F2LV42"/>
<accession>F2LV42</accession>
<dbReference type="AlphaFoldDB" id="F2LV42"/>
<evidence type="ECO:0000313" key="3">
    <source>
        <dbReference type="Proteomes" id="UP000008139"/>
    </source>
</evidence>
<name>F2LV42_HIPMA</name>
<dbReference type="RefSeq" id="WP_013681667.1">
    <property type="nucleotide sequence ID" value="NC_015318.1"/>
</dbReference>
<dbReference type="KEGG" id="hmr:Hipma_0656"/>